<dbReference type="GeneID" id="8230881"/>
<dbReference type="Pfam" id="PF25057">
    <property type="entry name" value="CUT_N"/>
    <property type="match status" value="1"/>
</dbReference>
<feature type="compositionally biased region" description="Basic and acidic residues" evidence="1">
    <location>
        <begin position="403"/>
        <end position="421"/>
    </location>
</feature>
<dbReference type="SMART" id="SM00241">
    <property type="entry name" value="ZP"/>
    <property type="match status" value="1"/>
</dbReference>
<dbReference type="OMA" id="DIIHDHK"/>
<keyword evidence="2" id="KW-0812">Transmembrane</keyword>
<dbReference type="eggNOG" id="ENOG502QVGM">
    <property type="taxonomic scope" value="Eukaryota"/>
</dbReference>
<evidence type="ECO:0000313" key="6">
    <source>
        <dbReference type="Proteomes" id="UP000009046"/>
    </source>
</evidence>
<dbReference type="InterPro" id="IPR056953">
    <property type="entry name" value="CUT_N"/>
</dbReference>
<dbReference type="KEGG" id="phu:Phum_PHUM441130"/>
<reference evidence="4" key="1">
    <citation type="submission" date="2007-04" db="EMBL/GenBank/DDBJ databases">
        <title>Annotation of Pediculus humanus corporis strain USDA.</title>
        <authorList>
            <person name="Kirkness E."/>
            <person name="Hannick L."/>
            <person name="Hass B."/>
            <person name="Bruggner R."/>
            <person name="Lawson D."/>
            <person name="Bidwell S."/>
            <person name="Joardar V."/>
            <person name="Caler E."/>
            <person name="Walenz B."/>
            <person name="Inman J."/>
            <person name="Schobel S."/>
            <person name="Galinsky K."/>
            <person name="Amedeo P."/>
            <person name="Strausberg R."/>
        </authorList>
    </citation>
    <scope>NUCLEOTIDE SEQUENCE</scope>
    <source>
        <strain evidence="4">USDA</strain>
    </source>
</reference>
<name>E0VTZ4_PEDHC</name>
<keyword evidence="2" id="KW-0472">Membrane</keyword>
<dbReference type="VEuPathDB" id="VectorBase:PHUM441130"/>
<proteinExistence type="predicted"/>
<dbReference type="AlphaFoldDB" id="E0VTZ4"/>
<protein>
    <recommendedName>
        <fullName evidence="3">ZP domain-containing protein</fullName>
    </recommendedName>
</protein>
<gene>
    <name evidence="5" type="primary">8230881</name>
    <name evidence="4" type="ORF">Phum_PHUM441130</name>
</gene>
<dbReference type="InParanoid" id="E0VTZ4"/>
<keyword evidence="6" id="KW-1185">Reference proteome</keyword>
<accession>E0VTZ4</accession>
<evidence type="ECO:0000313" key="5">
    <source>
        <dbReference type="EnsemblMetazoa" id="PHUM441130-PA"/>
    </source>
</evidence>
<dbReference type="EnsemblMetazoa" id="PHUM441130-RA">
    <property type="protein sequence ID" value="PHUM441130-PA"/>
    <property type="gene ID" value="PHUM441130"/>
</dbReference>
<feature type="transmembrane region" description="Helical" evidence="2">
    <location>
        <begin position="503"/>
        <end position="526"/>
    </location>
</feature>
<dbReference type="OrthoDB" id="10062424at2759"/>
<dbReference type="HOGENOM" id="CLU_031909_0_0_1"/>
<dbReference type="PROSITE" id="PS51034">
    <property type="entry name" value="ZP_2"/>
    <property type="match status" value="1"/>
</dbReference>
<organism>
    <name type="scientific">Pediculus humanus subsp. corporis</name>
    <name type="common">Body louse</name>
    <dbReference type="NCBI Taxonomy" id="121224"/>
    <lineage>
        <taxon>Eukaryota</taxon>
        <taxon>Metazoa</taxon>
        <taxon>Ecdysozoa</taxon>
        <taxon>Arthropoda</taxon>
        <taxon>Hexapoda</taxon>
        <taxon>Insecta</taxon>
        <taxon>Pterygota</taxon>
        <taxon>Neoptera</taxon>
        <taxon>Paraneoptera</taxon>
        <taxon>Psocodea</taxon>
        <taxon>Troctomorpha</taxon>
        <taxon>Phthiraptera</taxon>
        <taxon>Anoplura</taxon>
        <taxon>Pediculidae</taxon>
        <taxon>Pediculus</taxon>
    </lineage>
</organism>
<dbReference type="PANTHER" id="PTHR46560:SF1">
    <property type="entry name" value="MINIATURE"/>
    <property type="match status" value="1"/>
</dbReference>
<dbReference type="EMBL" id="DS235777">
    <property type="protein sequence ID" value="EEB16850.1"/>
    <property type="molecule type" value="Genomic_DNA"/>
</dbReference>
<feature type="region of interest" description="Disordered" evidence="1">
    <location>
        <begin position="586"/>
        <end position="616"/>
    </location>
</feature>
<feature type="region of interest" description="Disordered" evidence="1">
    <location>
        <begin position="268"/>
        <end position="442"/>
    </location>
</feature>
<evidence type="ECO:0000313" key="4">
    <source>
        <dbReference type="EMBL" id="EEB16850.1"/>
    </source>
</evidence>
<dbReference type="CTD" id="8230881"/>
<reference evidence="4" key="2">
    <citation type="submission" date="2007-04" db="EMBL/GenBank/DDBJ databases">
        <title>The genome of the human body louse.</title>
        <authorList>
            <consortium name="The Human Body Louse Genome Consortium"/>
            <person name="Kirkness E."/>
            <person name="Walenz B."/>
            <person name="Hass B."/>
            <person name="Bruggner R."/>
            <person name="Strausberg R."/>
        </authorList>
    </citation>
    <scope>NUCLEOTIDE SEQUENCE</scope>
    <source>
        <strain evidence="4">USDA</strain>
    </source>
</reference>
<dbReference type="RefSeq" id="XP_002429588.1">
    <property type="nucleotide sequence ID" value="XM_002429543.1"/>
</dbReference>
<feature type="compositionally biased region" description="Acidic residues" evidence="1">
    <location>
        <begin position="306"/>
        <end position="334"/>
    </location>
</feature>
<evidence type="ECO:0000256" key="2">
    <source>
        <dbReference type="SAM" id="Phobius"/>
    </source>
</evidence>
<feature type="domain" description="ZP" evidence="3">
    <location>
        <begin position="10"/>
        <end position="257"/>
    </location>
</feature>
<evidence type="ECO:0000259" key="3">
    <source>
        <dbReference type="PROSITE" id="PS51034"/>
    </source>
</evidence>
<dbReference type="STRING" id="121224.E0VTZ4"/>
<sequence>MTQIQSLEVMCGKDHMDVHLSFTHPFEGIVFSKGQYGDPRCVYVTPSAGRTFFSFRIAYARCGTKPDLHGQFYENTVVVQYDKDLLEVWDEAKRLRCEWFNDYEKTASKPPMVIADLDVIQLDFRGDNVDCWMEIQHGKGPWAPPVSGIVPLGSTLTLVVAINDYRGEFDMRVKSCAASDGAGHVIQLSDENGCVLRPKMISRFLKAKGADDRASVITYAFFHAFKFPDALSVHIKCKVEICRHGCLDHCQFGSDFGHLLHHHLPTGGGGQYDDAIERKDNVPPPMRPSIKKQKIQSSVKPVREDNNDDDVMTYDDDGGGGGEDDDDDDEDDGFDERPNSVPHHRGGGGGGNNGFSSLARDPSSSSHGTQSHKHVYLQSDEVDSEEMKGGDPLPQPQFQEMPRPGHKDEQERFPHGPRNLDGDSASIFNSRSLSEKDKRKRRSVVVSDRKVRSADVGVSGIYEVISEADLAFTPDTKAEAVTVFRGRIREEVVYGICLPMPGFSILFVVVAVSAVVAALVAGSLLYRYQLQKEAQQLTAAQHRRRTEVVEEENHHHHRRNGNVVVVNGSNGWTNWMPMRLLRPRVQETTTTTTSPSSTSCPQNSVNSTTSNHSHDG</sequence>
<keyword evidence="2" id="KW-1133">Transmembrane helix</keyword>
<evidence type="ECO:0000256" key="1">
    <source>
        <dbReference type="SAM" id="MobiDB-lite"/>
    </source>
</evidence>
<dbReference type="FunCoup" id="E0VTZ4">
    <property type="interactions" value="7"/>
</dbReference>
<dbReference type="EMBL" id="AAZO01005381">
    <property type="status" value="NOT_ANNOTATED_CDS"/>
    <property type="molecule type" value="Genomic_DNA"/>
</dbReference>
<dbReference type="InterPro" id="IPR001507">
    <property type="entry name" value="ZP_dom"/>
</dbReference>
<feature type="compositionally biased region" description="Low complexity" evidence="1">
    <location>
        <begin position="588"/>
        <end position="616"/>
    </location>
</feature>
<dbReference type="PANTHER" id="PTHR46560">
    <property type="entry name" value="CYPHER, ISOFORM B"/>
    <property type="match status" value="1"/>
</dbReference>
<dbReference type="Proteomes" id="UP000009046">
    <property type="component" value="Unassembled WGS sequence"/>
</dbReference>
<reference evidence="5" key="3">
    <citation type="submission" date="2021-02" db="UniProtKB">
        <authorList>
            <consortium name="EnsemblMetazoa"/>
        </authorList>
    </citation>
    <scope>IDENTIFICATION</scope>
    <source>
        <strain evidence="5">USDA</strain>
    </source>
</reference>